<dbReference type="EMBL" id="CADCTR010002333">
    <property type="protein sequence ID" value="CAA9346860.1"/>
    <property type="molecule type" value="Genomic_DNA"/>
</dbReference>
<name>A0A6J4M0B8_9CHLR</name>
<protein>
    <submittedName>
        <fullName evidence="1">Uncharacterized protein</fullName>
    </submittedName>
</protein>
<reference evidence="1" key="1">
    <citation type="submission" date="2020-02" db="EMBL/GenBank/DDBJ databases">
        <authorList>
            <person name="Meier V. D."/>
        </authorList>
    </citation>
    <scope>NUCLEOTIDE SEQUENCE</scope>
    <source>
        <strain evidence="1">AVDCRST_MAG93</strain>
    </source>
</reference>
<gene>
    <name evidence="1" type="ORF">AVDCRST_MAG93-6928</name>
</gene>
<accession>A0A6J4M0B8</accession>
<sequence length="61" mass="7241">MRWLLVNHIRGTFFHRDRAGLSHRFNLLYASHFRFSCLHAWLGLQGVFAGRVHSLLKACRY</sequence>
<evidence type="ECO:0000313" key="1">
    <source>
        <dbReference type="EMBL" id="CAA9346860.1"/>
    </source>
</evidence>
<dbReference type="AlphaFoldDB" id="A0A6J4M0B8"/>
<organism evidence="1">
    <name type="scientific">uncultured Chloroflexia bacterium</name>
    <dbReference type="NCBI Taxonomy" id="1672391"/>
    <lineage>
        <taxon>Bacteria</taxon>
        <taxon>Bacillati</taxon>
        <taxon>Chloroflexota</taxon>
        <taxon>Chloroflexia</taxon>
        <taxon>environmental samples</taxon>
    </lineage>
</organism>
<proteinExistence type="predicted"/>